<protein>
    <submittedName>
        <fullName evidence="1">F-box domain-containing protein</fullName>
    </submittedName>
</protein>
<reference evidence="1 2" key="1">
    <citation type="journal article" date="2024" name="J Genomics">
        <title>Draft genome sequencing and assembly of Favolaschia claudopus CIRM-BRFM 2984 isolated from oak limbs.</title>
        <authorList>
            <person name="Navarro D."/>
            <person name="Drula E."/>
            <person name="Chaduli D."/>
            <person name="Cazenave R."/>
            <person name="Ahrendt S."/>
            <person name="Wang J."/>
            <person name="Lipzen A."/>
            <person name="Daum C."/>
            <person name="Barry K."/>
            <person name="Grigoriev I.V."/>
            <person name="Favel A."/>
            <person name="Rosso M.N."/>
            <person name="Martin F."/>
        </authorList>
    </citation>
    <scope>NUCLEOTIDE SEQUENCE [LARGE SCALE GENOMIC DNA]</scope>
    <source>
        <strain evidence="1 2">CIRM-BRFM 2984</strain>
    </source>
</reference>
<dbReference type="Gene3D" id="1.20.1280.50">
    <property type="match status" value="1"/>
</dbReference>
<name>A0AAW0DLH6_9AGAR</name>
<evidence type="ECO:0000313" key="2">
    <source>
        <dbReference type="Proteomes" id="UP001362999"/>
    </source>
</evidence>
<gene>
    <name evidence="1" type="ORF">R3P38DRAFT_1636887</name>
</gene>
<dbReference type="EMBL" id="JAWWNJ010000007">
    <property type="protein sequence ID" value="KAK7052127.1"/>
    <property type="molecule type" value="Genomic_DNA"/>
</dbReference>
<dbReference type="AlphaFoldDB" id="A0AAW0DLH6"/>
<sequence length="424" mass="48057">MAERGLFFRVPFESRRCARSSTLDCTSLEQSPDAPYIYGLAGYQEKDTAIFRRTFNLGAQGMLAHLETDRAFMAETEAQILNLEAQILVLRQAQKPVQERLDSYRYPVLSLPNEIVSGIFLCVIPPYPQPLPAFGIHSPTTLTHVCRQWRDIALATQRLWRALWVEGEAYDGSLRTEWRALAALWAERSGTHPMSIYVDSAADPTIAFPTQQDRLEYLRIRLRRSHRERTTVNSLPSLHSLELTAGTLYSTPASFTLQDDAAPLLRNVLLVHIPLKCVTLPWAQLTSLKLAGVAKLDRDEILRRTSSLVCCEIELSEPYEHLPPGLTTGEIRLLHLESLFIISRDWVHFDEQLLPNLLVPALRRFEVPETCLGLHPIESLQSLISDSMCQLTELRVTRATLPEASYRAHFPSIPLIEVDATRAR</sequence>
<comment type="caution">
    <text evidence="1">The sequence shown here is derived from an EMBL/GenBank/DDBJ whole genome shotgun (WGS) entry which is preliminary data.</text>
</comment>
<organism evidence="1 2">
    <name type="scientific">Favolaschia claudopus</name>
    <dbReference type="NCBI Taxonomy" id="2862362"/>
    <lineage>
        <taxon>Eukaryota</taxon>
        <taxon>Fungi</taxon>
        <taxon>Dikarya</taxon>
        <taxon>Basidiomycota</taxon>
        <taxon>Agaricomycotina</taxon>
        <taxon>Agaricomycetes</taxon>
        <taxon>Agaricomycetidae</taxon>
        <taxon>Agaricales</taxon>
        <taxon>Marasmiineae</taxon>
        <taxon>Mycenaceae</taxon>
        <taxon>Favolaschia</taxon>
    </lineage>
</organism>
<proteinExistence type="predicted"/>
<keyword evidence="2" id="KW-1185">Reference proteome</keyword>
<dbReference type="Proteomes" id="UP001362999">
    <property type="component" value="Unassembled WGS sequence"/>
</dbReference>
<accession>A0AAW0DLH6</accession>
<evidence type="ECO:0000313" key="1">
    <source>
        <dbReference type="EMBL" id="KAK7052127.1"/>
    </source>
</evidence>